<sequence length="226" mass="25695">MGMCLGKQSCFRENHDDERQRIVLNDSQEHLPINPGHTLPPVGAFRPDSSGHEEPLETTHLLNDSVNNHFNNGDEKIDGLETTSLKPSESIEKQQVAENCLVLEKNTDVETIKMAPRKYLTFEDIVVSPYSMDGLCLDRTIFEKTYFSCEGERKAYDNWKHVAARDDVFIYEAEKKLSLPSNKEETDGPEQMKQIIGVETNDVFAKTEDKSSVDAEIKKEDVDKKN</sequence>
<evidence type="ECO:0000313" key="2">
    <source>
        <dbReference type="WBParaSite" id="RSKR_0000806200.1"/>
    </source>
</evidence>
<protein>
    <submittedName>
        <fullName evidence="2">Uncharacterized protein</fullName>
    </submittedName>
</protein>
<dbReference type="Proteomes" id="UP000095286">
    <property type="component" value="Unplaced"/>
</dbReference>
<name>A0AC35U582_9BILA</name>
<dbReference type="WBParaSite" id="RSKR_0000806200.1">
    <property type="protein sequence ID" value="RSKR_0000806200.1"/>
    <property type="gene ID" value="RSKR_0000806200"/>
</dbReference>
<proteinExistence type="predicted"/>
<organism evidence="1 2">
    <name type="scientific">Rhabditophanes sp. KR3021</name>
    <dbReference type="NCBI Taxonomy" id="114890"/>
    <lineage>
        <taxon>Eukaryota</taxon>
        <taxon>Metazoa</taxon>
        <taxon>Ecdysozoa</taxon>
        <taxon>Nematoda</taxon>
        <taxon>Chromadorea</taxon>
        <taxon>Rhabditida</taxon>
        <taxon>Tylenchina</taxon>
        <taxon>Panagrolaimomorpha</taxon>
        <taxon>Strongyloidoidea</taxon>
        <taxon>Alloionematidae</taxon>
        <taxon>Rhabditophanes</taxon>
    </lineage>
</organism>
<evidence type="ECO:0000313" key="1">
    <source>
        <dbReference type="Proteomes" id="UP000095286"/>
    </source>
</evidence>
<reference evidence="2" key="1">
    <citation type="submission" date="2016-11" db="UniProtKB">
        <authorList>
            <consortium name="WormBaseParasite"/>
        </authorList>
    </citation>
    <scope>IDENTIFICATION</scope>
    <source>
        <strain evidence="2">KR3021</strain>
    </source>
</reference>
<accession>A0AC35U582</accession>